<dbReference type="InterPro" id="IPR050339">
    <property type="entry name" value="CC_SR_Kinase"/>
</dbReference>
<keyword evidence="3" id="KW-0418">Kinase</keyword>
<dbReference type="GO" id="GO:0005524">
    <property type="term" value="F:ATP binding"/>
    <property type="evidence" value="ECO:0007669"/>
    <property type="project" value="UniProtKB-KW"/>
</dbReference>
<reference evidence="7" key="5">
    <citation type="submission" date="2025-09" db="UniProtKB">
        <authorList>
            <consortium name="Ensembl"/>
        </authorList>
    </citation>
    <scope>IDENTIFICATION</scope>
</reference>
<keyword evidence="1" id="KW-0808">Transferase</keyword>
<dbReference type="InterPro" id="IPR000719">
    <property type="entry name" value="Prot_kinase_dom"/>
</dbReference>
<evidence type="ECO:0000313" key="8">
    <source>
        <dbReference type="Proteomes" id="UP000314986"/>
    </source>
</evidence>
<dbReference type="SMART" id="SM00220">
    <property type="entry name" value="S_TKc"/>
    <property type="match status" value="1"/>
</dbReference>
<name>A0A4W3GZQ3_CALMI</name>
<evidence type="ECO:0000256" key="3">
    <source>
        <dbReference type="ARBA" id="ARBA00022777"/>
    </source>
</evidence>
<organism evidence="7 8">
    <name type="scientific">Callorhinchus milii</name>
    <name type="common">Ghost shark</name>
    <dbReference type="NCBI Taxonomy" id="7868"/>
    <lineage>
        <taxon>Eukaryota</taxon>
        <taxon>Metazoa</taxon>
        <taxon>Chordata</taxon>
        <taxon>Craniata</taxon>
        <taxon>Vertebrata</taxon>
        <taxon>Chondrichthyes</taxon>
        <taxon>Holocephali</taxon>
        <taxon>Chimaeriformes</taxon>
        <taxon>Callorhinchidae</taxon>
        <taxon>Callorhinchus</taxon>
    </lineage>
</organism>
<dbReference type="GO" id="GO:0004694">
    <property type="term" value="F:eukaryotic translation initiation factor 2alpha kinase activity"/>
    <property type="evidence" value="ECO:0007669"/>
    <property type="project" value="TreeGrafter"/>
</dbReference>
<comment type="similarity">
    <text evidence="5">Belongs to the protein kinase superfamily. Ser/Thr protein kinase family. GCN2 subfamily.</text>
</comment>
<proteinExistence type="inferred from homology"/>
<dbReference type="GO" id="GO:0005634">
    <property type="term" value="C:nucleus"/>
    <property type="evidence" value="ECO:0007669"/>
    <property type="project" value="TreeGrafter"/>
</dbReference>
<keyword evidence="8" id="KW-1185">Reference proteome</keyword>
<dbReference type="SUPFAM" id="SSF56112">
    <property type="entry name" value="Protein kinase-like (PK-like)"/>
    <property type="match status" value="1"/>
</dbReference>
<protein>
    <recommendedName>
        <fullName evidence="6">Protein kinase domain-containing protein</fullName>
    </recommendedName>
</protein>
<evidence type="ECO:0000256" key="4">
    <source>
        <dbReference type="ARBA" id="ARBA00022840"/>
    </source>
</evidence>
<keyword evidence="2" id="KW-0547">Nucleotide-binding</keyword>
<reference evidence="8" key="2">
    <citation type="journal article" date="2007" name="PLoS Biol.">
        <title>Survey sequencing and comparative analysis of the elephant shark (Callorhinchus milii) genome.</title>
        <authorList>
            <person name="Venkatesh B."/>
            <person name="Kirkness E.F."/>
            <person name="Loh Y.H."/>
            <person name="Halpern A.L."/>
            <person name="Lee A.P."/>
            <person name="Johnson J."/>
            <person name="Dandona N."/>
            <person name="Viswanathan L.D."/>
            <person name="Tay A."/>
            <person name="Venter J.C."/>
            <person name="Strausberg R.L."/>
            <person name="Brenner S."/>
        </authorList>
    </citation>
    <scope>NUCLEOTIDE SEQUENCE [LARGE SCALE GENOMIC DNA]</scope>
</reference>
<dbReference type="Proteomes" id="UP000314986">
    <property type="component" value="Unassembled WGS sequence"/>
</dbReference>
<dbReference type="Ensembl" id="ENSCMIT00000008790.1">
    <property type="protein sequence ID" value="ENSCMIP00000008550.1"/>
    <property type="gene ID" value="ENSCMIG00000004588.1"/>
</dbReference>
<dbReference type="Gene3D" id="1.10.510.10">
    <property type="entry name" value="Transferase(Phosphotransferase) domain 1"/>
    <property type="match status" value="1"/>
</dbReference>
<evidence type="ECO:0000259" key="6">
    <source>
        <dbReference type="PROSITE" id="PS50011"/>
    </source>
</evidence>
<dbReference type="InterPro" id="IPR011009">
    <property type="entry name" value="Kinase-like_dom_sf"/>
</dbReference>
<evidence type="ECO:0000256" key="2">
    <source>
        <dbReference type="ARBA" id="ARBA00022741"/>
    </source>
</evidence>
<evidence type="ECO:0000256" key="5">
    <source>
        <dbReference type="ARBA" id="ARBA00037982"/>
    </source>
</evidence>
<keyword evidence="4" id="KW-0067">ATP-binding</keyword>
<dbReference type="AlphaFoldDB" id="A0A4W3GZQ3"/>
<dbReference type="PROSITE" id="PS00108">
    <property type="entry name" value="PROTEIN_KINASE_ST"/>
    <property type="match status" value="1"/>
</dbReference>
<feature type="domain" description="Protein kinase" evidence="6">
    <location>
        <begin position="1"/>
        <end position="194"/>
    </location>
</feature>
<evidence type="ECO:0000256" key="1">
    <source>
        <dbReference type="ARBA" id="ARBA00022679"/>
    </source>
</evidence>
<sequence length="194" mass="21697">MWTLSESVSLWGGGQMEYCERSTLRDTIDQDLSHDTSRLWRLFREILDGLAYIHEQGMIHRDLKPVNIFLDSNDHVKIGDFGLATDHPANMATDTREAQGSGSLNVIKPDPSGNLTGMVGTALYVSPEVEGNTRASYNQVSNSTIFQSPPHLETAFSFGHRTVCAVLHVTVILCYRKWICSVWVLFSSKCHIIP</sequence>
<dbReference type="InParanoid" id="A0A4W3GZQ3"/>
<dbReference type="PROSITE" id="PS50011">
    <property type="entry name" value="PROTEIN_KINASE_DOM"/>
    <property type="match status" value="1"/>
</dbReference>
<dbReference type="PANTHER" id="PTHR11042:SF136">
    <property type="entry name" value="EIF-2-ALPHA KINASE GCN2"/>
    <property type="match status" value="1"/>
</dbReference>
<accession>A0A4W3GZQ3</accession>
<reference evidence="8" key="1">
    <citation type="journal article" date="2006" name="Science">
        <title>Ancient noncoding elements conserved in the human genome.</title>
        <authorList>
            <person name="Venkatesh B."/>
            <person name="Kirkness E.F."/>
            <person name="Loh Y.H."/>
            <person name="Halpern A.L."/>
            <person name="Lee A.P."/>
            <person name="Johnson J."/>
            <person name="Dandona N."/>
            <person name="Viswanathan L.D."/>
            <person name="Tay A."/>
            <person name="Venter J.C."/>
            <person name="Strausberg R.L."/>
            <person name="Brenner S."/>
        </authorList>
    </citation>
    <scope>NUCLEOTIDE SEQUENCE [LARGE SCALE GENOMIC DNA]</scope>
</reference>
<dbReference type="GO" id="GO:0005829">
    <property type="term" value="C:cytosol"/>
    <property type="evidence" value="ECO:0007669"/>
    <property type="project" value="TreeGrafter"/>
</dbReference>
<dbReference type="GeneTree" id="ENSGT00940000156798"/>
<evidence type="ECO:0000313" key="7">
    <source>
        <dbReference type="Ensembl" id="ENSCMIP00000008550.1"/>
    </source>
</evidence>
<dbReference type="InterPro" id="IPR008271">
    <property type="entry name" value="Ser/Thr_kinase_AS"/>
</dbReference>
<dbReference type="Pfam" id="PF00069">
    <property type="entry name" value="Pkinase"/>
    <property type="match status" value="1"/>
</dbReference>
<dbReference type="PANTHER" id="PTHR11042">
    <property type="entry name" value="EUKARYOTIC TRANSLATION INITIATION FACTOR 2-ALPHA KINASE EIF2-ALPHA KINASE -RELATED"/>
    <property type="match status" value="1"/>
</dbReference>
<reference evidence="7" key="4">
    <citation type="submission" date="2025-08" db="UniProtKB">
        <authorList>
            <consortium name="Ensembl"/>
        </authorList>
    </citation>
    <scope>IDENTIFICATION</scope>
</reference>
<reference evidence="8" key="3">
    <citation type="journal article" date="2014" name="Nature">
        <title>Elephant shark genome provides unique insights into gnathostome evolution.</title>
        <authorList>
            <consortium name="International Elephant Shark Genome Sequencing Consortium"/>
            <person name="Venkatesh B."/>
            <person name="Lee A.P."/>
            <person name="Ravi V."/>
            <person name="Maurya A.K."/>
            <person name="Lian M.M."/>
            <person name="Swann J.B."/>
            <person name="Ohta Y."/>
            <person name="Flajnik M.F."/>
            <person name="Sutoh Y."/>
            <person name="Kasahara M."/>
            <person name="Hoon S."/>
            <person name="Gangu V."/>
            <person name="Roy S.W."/>
            <person name="Irimia M."/>
            <person name="Korzh V."/>
            <person name="Kondrychyn I."/>
            <person name="Lim Z.W."/>
            <person name="Tay B.H."/>
            <person name="Tohari S."/>
            <person name="Kong K.W."/>
            <person name="Ho S."/>
            <person name="Lorente-Galdos B."/>
            <person name="Quilez J."/>
            <person name="Marques-Bonet T."/>
            <person name="Raney B.J."/>
            <person name="Ingham P.W."/>
            <person name="Tay A."/>
            <person name="Hillier L.W."/>
            <person name="Minx P."/>
            <person name="Boehm T."/>
            <person name="Wilson R.K."/>
            <person name="Brenner S."/>
            <person name="Warren W.C."/>
        </authorList>
    </citation>
    <scope>NUCLEOTIDE SEQUENCE [LARGE SCALE GENOMIC DNA]</scope>
</reference>
<dbReference type="GO" id="GO:1990625">
    <property type="term" value="P:negative regulation of cytoplasmic translational initiation in response to stress"/>
    <property type="evidence" value="ECO:0007669"/>
    <property type="project" value="TreeGrafter"/>
</dbReference>
<dbReference type="STRING" id="7868.ENSCMIP00000008550"/>